<protein>
    <submittedName>
        <fullName evidence="2">Uncharacterized protein</fullName>
    </submittedName>
</protein>
<name>A0A318M5X8_9PSEU</name>
<keyword evidence="1" id="KW-0812">Transmembrane</keyword>
<evidence type="ECO:0000256" key="1">
    <source>
        <dbReference type="SAM" id="Phobius"/>
    </source>
</evidence>
<dbReference type="EMBL" id="MASU01000002">
    <property type="protein sequence ID" value="PXY38186.1"/>
    <property type="molecule type" value="Genomic_DNA"/>
</dbReference>
<evidence type="ECO:0000313" key="2">
    <source>
        <dbReference type="EMBL" id="PXY38186.1"/>
    </source>
</evidence>
<dbReference type="Proteomes" id="UP000247892">
    <property type="component" value="Unassembled WGS sequence"/>
</dbReference>
<keyword evidence="3" id="KW-1185">Reference proteome</keyword>
<sequence length="145" mass="15159">MQETGKRSLGLSKLAICGLALLAVPRVVAHDLDLVGPAVNALLVWVPLVIWVAVVLVKRVENPFPTLLAVGLVYGILLAIGHQVFWEQSFDDPPALGGNLAGVLSPGTETVVLRGFAFLSSVVTGTAVGAATGAVAWLLSRLRRS</sequence>
<dbReference type="AlphaFoldDB" id="A0A318M5X8"/>
<reference evidence="2 3" key="1">
    <citation type="submission" date="2016-07" db="EMBL/GenBank/DDBJ databases">
        <title>Draft genome sequence of Prauserella sp. YIM 121212, isolated from alkaline soil.</title>
        <authorList>
            <person name="Ruckert C."/>
            <person name="Albersmeier A."/>
            <person name="Jiang C.-L."/>
            <person name="Jiang Y."/>
            <person name="Kalinowski J."/>
            <person name="Schneider O."/>
            <person name="Winkler A."/>
            <person name="Zotchev S.B."/>
        </authorList>
    </citation>
    <scope>NUCLEOTIDE SEQUENCE [LARGE SCALE GENOMIC DNA]</scope>
    <source>
        <strain evidence="2 3">YIM 121212</strain>
    </source>
</reference>
<dbReference type="OrthoDB" id="2658663at2"/>
<organism evidence="2 3">
    <name type="scientific">Prauserella flavalba</name>
    <dbReference type="NCBI Taxonomy" id="1477506"/>
    <lineage>
        <taxon>Bacteria</taxon>
        <taxon>Bacillati</taxon>
        <taxon>Actinomycetota</taxon>
        <taxon>Actinomycetes</taxon>
        <taxon>Pseudonocardiales</taxon>
        <taxon>Pseudonocardiaceae</taxon>
        <taxon>Prauserella</taxon>
    </lineage>
</organism>
<feature type="transmembrane region" description="Helical" evidence="1">
    <location>
        <begin position="39"/>
        <end position="57"/>
    </location>
</feature>
<comment type="caution">
    <text evidence="2">The sequence shown here is derived from an EMBL/GenBank/DDBJ whole genome shotgun (WGS) entry which is preliminary data.</text>
</comment>
<feature type="transmembrane region" description="Helical" evidence="1">
    <location>
        <begin position="64"/>
        <end position="86"/>
    </location>
</feature>
<feature type="transmembrane region" description="Helical" evidence="1">
    <location>
        <begin position="116"/>
        <end position="139"/>
    </location>
</feature>
<gene>
    <name evidence="2" type="ORF">BA062_05675</name>
</gene>
<proteinExistence type="predicted"/>
<keyword evidence="1" id="KW-0472">Membrane</keyword>
<evidence type="ECO:0000313" key="3">
    <source>
        <dbReference type="Proteomes" id="UP000247892"/>
    </source>
</evidence>
<accession>A0A318M5X8</accession>
<keyword evidence="1" id="KW-1133">Transmembrane helix</keyword>